<evidence type="ECO:0000256" key="3">
    <source>
        <dbReference type="SAM" id="SignalP"/>
    </source>
</evidence>
<feature type="chain" id="PRO_5003638773" description="Solute-binding protein family 3/N-terminal domain-containing protein" evidence="3">
    <location>
        <begin position="25"/>
        <end position="275"/>
    </location>
</feature>
<keyword evidence="2 3" id="KW-0732">Signal</keyword>
<dbReference type="PANTHER" id="PTHR35936">
    <property type="entry name" value="MEMBRANE-BOUND LYTIC MUREIN TRANSGLYCOSYLASE F"/>
    <property type="match status" value="1"/>
</dbReference>
<feature type="signal peptide" evidence="3">
    <location>
        <begin position="1"/>
        <end position="24"/>
    </location>
</feature>
<evidence type="ECO:0000259" key="4">
    <source>
        <dbReference type="SMART" id="SM00062"/>
    </source>
</evidence>
<protein>
    <recommendedName>
        <fullName evidence="4">Solute-binding protein family 3/N-terminal domain-containing protein</fullName>
    </recommendedName>
</protein>
<dbReference type="RefSeq" id="WP_008221081.1">
    <property type="nucleotide sequence ID" value="NZ_BAFK01000009.1"/>
</dbReference>
<dbReference type="STRING" id="562729.RNAN_1918"/>
<evidence type="ECO:0000256" key="1">
    <source>
        <dbReference type="ARBA" id="ARBA00010333"/>
    </source>
</evidence>
<sequence length="275" mass="30597">MANLWQHYLTPALLCSLLAAQPLAAEEPLPQRSASQPQLLWCLDHFPRFHHYEEVNTPFGPSVDLMQELARRAGFSLVFTPRTAVSRCFRLMAEGKVDLMTNLKFSAERDAIMHMLPYNQTVPESLFLRADDKRRIDSEAQLQQLTLVSIRGYLYSPAMMALLAQKQRHVVEVDSIESGLEMVFRQRVDGLVSPTVSTTDAINNTAGYAHRFRRAAIDLSRGQASYIHIGLSRLSPHAALAGKLRDELAAMIADGTVARLYAEPTQAPLAGASKP</sequence>
<dbReference type="Proteomes" id="UP000004374">
    <property type="component" value="Unassembled WGS sequence"/>
</dbReference>
<dbReference type="OrthoDB" id="370676at2"/>
<name>I1DY02_9GAMM</name>
<evidence type="ECO:0000313" key="5">
    <source>
        <dbReference type="EMBL" id="GAB58930.1"/>
    </source>
</evidence>
<organism evidence="5 6">
    <name type="scientific">Rheinheimera nanhaiensis E407-8</name>
    <dbReference type="NCBI Taxonomy" id="562729"/>
    <lineage>
        <taxon>Bacteria</taxon>
        <taxon>Pseudomonadati</taxon>
        <taxon>Pseudomonadota</taxon>
        <taxon>Gammaproteobacteria</taxon>
        <taxon>Chromatiales</taxon>
        <taxon>Chromatiaceae</taxon>
        <taxon>Rheinheimera</taxon>
    </lineage>
</organism>
<evidence type="ECO:0000256" key="2">
    <source>
        <dbReference type="ARBA" id="ARBA00022729"/>
    </source>
</evidence>
<reference evidence="5 6" key="1">
    <citation type="journal article" date="2012" name="J. Bacteriol.">
        <title>Genome Sequence of the Protease-Producing Bacterium Rheinheimera nanhaiensis E407-8T, Isolated from Deep-Sea Sediment of the South China Sea.</title>
        <authorList>
            <person name="Zhang X.-Y."/>
            <person name="Zhang Y.-J."/>
            <person name="Qin Q.-L."/>
            <person name="Xie B.-B."/>
            <person name="Chen X.-L."/>
            <person name="Zhou B.-C."/>
            <person name="Zhang Y.-Z."/>
        </authorList>
    </citation>
    <scope>NUCLEOTIDE SEQUENCE [LARGE SCALE GENOMIC DNA]</scope>
    <source>
        <strain evidence="5 6">E407-8</strain>
    </source>
</reference>
<dbReference type="InterPro" id="IPR001638">
    <property type="entry name" value="Solute-binding_3/MltF_N"/>
</dbReference>
<dbReference type="EMBL" id="BAFK01000009">
    <property type="protein sequence ID" value="GAB58930.1"/>
    <property type="molecule type" value="Genomic_DNA"/>
</dbReference>
<feature type="domain" description="Solute-binding protein family 3/N-terminal" evidence="4">
    <location>
        <begin position="38"/>
        <end position="268"/>
    </location>
</feature>
<keyword evidence="6" id="KW-1185">Reference proteome</keyword>
<proteinExistence type="inferred from homology"/>
<dbReference type="AlphaFoldDB" id="I1DY02"/>
<dbReference type="Gene3D" id="3.40.190.10">
    <property type="entry name" value="Periplasmic binding protein-like II"/>
    <property type="match status" value="2"/>
</dbReference>
<dbReference type="SUPFAM" id="SSF53850">
    <property type="entry name" value="Periplasmic binding protein-like II"/>
    <property type="match status" value="1"/>
</dbReference>
<accession>I1DY02</accession>
<comment type="caution">
    <text evidence="5">The sequence shown here is derived from an EMBL/GenBank/DDBJ whole genome shotgun (WGS) entry which is preliminary data.</text>
</comment>
<comment type="similarity">
    <text evidence="1">Belongs to the bacterial solute-binding protein 3 family.</text>
</comment>
<dbReference type="PANTHER" id="PTHR35936:SF38">
    <property type="entry name" value="GLUTAMINE-BINDING PERIPLASMIC PROTEIN"/>
    <property type="match status" value="1"/>
</dbReference>
<gene>
    <name evidence="5" type="ORF">RNAN_1918</name>
</gene>
<dbReference type="SMART" id="SM00062">
    <property type="entry name" value="PBPb"/>
    <property type="match status" value="1"/>
</dbReference>
<evidence type="ECO:0000313" key="6">
    <source>
        <dbReference type="Proteomes" id="UP000004374"/>
    </source>
</evidence>
<dbReference type="Pfam" id="PF00497">
    <property type="entry name" value="SBP_bac_3"/>
    <property type="match status" value="1"/>
</dbReference>